<dbReference type="GO" id="GO:0009288">
    <property type="term" value="C:bacterial-type flagellum"/>
    <property type="evidence" value="ECO:0007669"/>
    <property type="project" value="InterPro"/>
</dbReference>
<name>A0A2C7A8R0_9PROT</name>
<organism evidence="1 2">
    <name type="scientific">Teichococcus rhizosphaerae</name>
    <dbReference type="NCBI Taxonomy" id="1335062"/>
    <lineage>
        <taxon>Bacteria</taxon>
        <taxon>Pseudomonadati</taxon>
        <taxon>Pseudomonadota</taxon>
        <taxon>Alphaproteobacteria</taxon>
        <taxon>Acetobacterales</taxon>
        <taxon>Roseomonadaceae</taxon>
        <taxon>Roseomonas</taxon>
    </lineage>
</organism>
<dbReference type="SUPFAM" id="SSF75708">
    <property type="entry name" value="Chemotaxis phosphatase CheZ"/>
    <property type="match status" value="1"/>
</dbReference>
<comment type="caution">
    <text evidence="1">The sequence shown here is derived from an EMBL/GenBank/DDBJ whole genome shotgun (WGS) entry which is preliminary data.</text>
</comment>
<keyword evidence="2" id="KW-1185">Reference proteome</keyword>
<gene>
    <name evidence="1" type="ORF">CR162_17215</name>
</gene>
<dbReference type="GO" id="GO:0050920">
    <property type="term" value="P:regulation of chemotaxis"/>
    <property type="evidence" value="ECO:0007669"/>
    <property type="project" value="InterPro"/>
</dbReference>
<evidence type="ECO:0000313" key="2">
    <source>
        <dbReference type="Proteomes" id="UP000223527"/>
    </source>
</evidence>
<dbReference type="AlphaFoldDB" id="A0A2C7A8R0"/>
<evidence type="ECO:0000313" key="1">
    <source>
        <dbReference type="EMBL" id="PHK93745.1"/>
    </source>
</evidence>
<dbReference type="EMBL" id="PDNU01000037">
    <property type="protein sequence ID" value="PHK93745.1"/>
    <property type="molecule type" value="Genomic_DNA"/>
</dbReference>
<reference evidence="1 2" key="1">
    <citation type="submission" date="2017-10" db="EMBL/GenBank/DDBJ databases">
        <authorList>
            <person name="Banno H."/>
            <person name="Chua N.-H."/>
        </authorList>
    </citation>
    <scope>NUCLEOTIDE SEQUENCE [LARGE SCALE GENOMIC DNA]</scope>
    <source>
        <strain evidence="1 2">YW11</strain>
    </source>
</reference>
<accession>A0A2C7A8R0</accession>
<proteinExistence type="predicted"/>
<dbReference type="Proteomes" id="UP000223527">
    <property type="component" value="Unassembled WGS sequence"/>
</dbReference>
<dbReference type="OrthoDB" id="7269965at2"/>
<dbReference type="GO" id="GO:0003824">
    <property type="term" value="F:catalytic activity"/>
    <property type="evidence" value="ECO:0007669"/>
    <property type="project" value="InterPro"/>
</dbReference>
<dbReference type="InterPro" id="IPR007439">
    <property type="entry name" value="Chemotax_Pase_CheZ"/>
</dbReference>
<sequence length="217" mass="22129">MRATPTLQSGLARIAGQAAAISSEVERLLGLDGRRLDGAGEDGIGEDGADERLRQAFGEMQAMSKLLAETRAEVVGLSPPSGELGDTLDAVIGDTEGAALEILRQAERAQAAAARLHAGTSADTTADLAEVDEAATAIVLACAFQDLTGQRVRKVLSTLRQVEARVAALVALLGIGPEEGGTLLRAAPSRPDAHLLNGPSTAAQGGLGQSAVDDLFG</sequence>
<dbReference type="Gene3D" id="1.10.287.500">
    <property type="entry name" value="Helix hairpin bin"/>
    <property type="match status" value="1"/>
</dbReference>
<protein>
    <submittedName>
        <fullName evidence="1">Chemotaxis protein CheZ</fullName>
    </submittedName>
</protein>
<dbReference type="Pfam" id="PF04344">
    <property type="entry name" value="CheZ"/>
    <property type="match status" value="1"/>
</dbReference>